<accession>A0A6G1XAH9</accession>
<gene>
    <name evidence="2" type="ORF">GH754_16770</name>
</gene>
<organism evidence="2 3">
    <name type="scientific">Salinibacillus xinjiangensis</name>
    <dbReference type="NCBI Taxonomy" id="1229268"/>
    <lineage>
        <taxon>Bacteria</taxon>
        <taxon>Bacillati</taxon>
        <taxon>Bacillota</taxon>
        <taxon>Bacilli</taxon>
        <taxon>Bacillales</taxon>
        <taxon>Bacillaceae</taxon>
        <taxon>Salinibacillus</taxon>
    </lineage>
</organism>
<feature type="transmembrane region" description="Helical" evidence="1">
    <location>
        <begin position="60"/>
        <end position="80"/>
    </location>
</feature>
<evidence type="ECO:0000313" key="3">
    <source>
        <dbReference type="Proteomes" id="UP000480185"/>
    </source>
</evidence>
<comment type="caution">
    <text evidence="2">The sequence shown here is derived from an EMBL/GenBank/DDBJ whole genome shotgun (WGS) entry which is preliminary data.</text>
</comment>
<reference evidence="2 3" key="1">
    <citation type="submission" date="2019-11" db="EMBL/GenBank/DDBJ databases">
        <authorList>
            <person name="Li J."/>
        </authorList>
    </citation>
    <scope>NUCLEOTIDE SEQUENCE [LARGE SCALE GENOMIC DNA]</scope>
    <source>
        <strain evidence="2 3">J4</strain>
    </source>
</reference>
<dbReference type="OrthoDB" id="2454425at2"/>
<proteinExistence type="predicted"/>
<feature type="transmembrane region" description="Helical" evidence="1">
    <location>
        <begin position="9"/>
        <end position="27"/>
    </location>
</feature>
<evidence type="ECO:0000256" key="1">
    <source>
        <dbReference type="SAM" id="Phobius"/>
    </source>
</evidence>
<keyword evidence="1" id="KW-1133">Transmembrane helix</keyword>
<keyword evidence="3" id="KW-1185">Reference proteome</keyword>
<dbReference type="RefSeq" id="WP_153729802.1">
    <property type="nucleotide sequence ID" value="NZ_WJNH01000013.1"/>
</dbReference>
<dbReference type="Proteomes" id="UP000480185">
    <property type="component" value="Unassembled WGS sequence"/>
</dbReference>
<keyword evidence="1" id="KW-0812">Transmembrane</keyword>
<evidence type="ECO:0000313" key="2">
    <source>
        <dbReference type="EMBL" id="MRG87915.1"/>
    </source>
</evidence>
<sequence length="87" mass="9606">MVANQGKNIILSVVSFIIGIVLFVESYKLFSIESVDGTGIGVYVLGLQISDAVPKENLSFYAIAFLLVGMFLVITSVVFIRKIYKKR</sequence>
<protein>
    <submittedName>
        <fullName evidence="2">Uncharacterized protein</fullName>
    </submittedName>
</protein>
<dbReference type="AlphaFoldDB" id="A0A6G1XAH9"/>
<dbReference type="EMBL" id="WJNH01000013">
    <property type="protein sequence ID" value="MRG87915.1"/>
    <property type="molecule type" value="Genomic_DNA"/>
</dbReference>
<name>A0A6G1XAH9_9BACI</name>
<keyword evidence="1" id="KW-0472">Membrane</keyword>